<dbReference type="InterPro" id="IPR009100">
    <property type="entry name" value="AcylCoA_DH/oxidase_NM_dom_sf"/>
</dbReference>
<dbReference type="InterPro" id="IPR009075">
    <property type="entry name" value="AcylCo_DH/oxidase_C"/>
</dbReference>
<dbReference type="SUPFAM" id="SSF47203">
    <property type="entry name" value="Acyl-CoA dehydrogenase C-terminal domain-like"/>
    <property type="match status" value="1"/>
</dbReference>
<evidence type="ECO:0000313" key="7">
    <source>
        <dbReference type="EMBL" id="MDN3711175.1"/>
    </source>
</evidence>
<dbReference type="InterPro" id="IPR036250">
    <property type="entry name" value="AcylCo_DH-like_C"/>
</dbReference>
<gene>
    <name evidence="7" type="ORF">QWZ10_03840</name>
</gene>
<dbReference type="PANTHER" id="PTHR42707:SF3">
    <property type="entry name" value="ACYL-COA DEHYDROGENASE AIDB-RELATED"/>
    <property type="match status" value="1"/>
</dbReference>
<protein>
    <submittedName>
        <fullName evidence="7">Acyl-CoA dehydrogenase family protein</fullName>
    </submittedName>
</protein>
<dbReference type="Pfam" id="PF02770">
    <property type="entry name" value="Acyl-CoA_dh_M"/>
    <property type="match status" value="1"/>
</dbReference>
<dbReference type="Proteomes" id="UP001243846">
    <property type="component" value="Unassembled WGS sequence"/>
</dbReference>
<evidence type="ECO:0000256" key="4">
    <source>
        <dbReference type="RuleBase" id="RU362125"/>
    </source>
</evidence>
<keyword evidence="2 4" id="KW-0285">Flavoprotein</keyword>
<keyword evidence="3 4" id="KW-0274">FAD</keyword>
<dbReference type="Gene3D" id="1.20.140.10">
    <property type="entry name" value="Butyryl-CoA Dehydrogenase, subunit A, domain 3"/>
    <property type="match status" value="1"/>
</dbReference>
<dbReference type="Pfam" id="PF00441">
    <property type="entry name" value="Acyl-CoA_dh_1"/>
    <property type="match status" value="1"/>
</dbReference>
<comment type="similarity">
    <text evidence="1 4">Belongs to the acyl-CoA dehydrogenase family.</text>
</comment>
<reference evidence="8" key="1">
    <citation type="journal article" date="2019" name="Int. J. Syst. Evol. Microbiol.">
        <title>The Global Catalogue of Microorganisms (GCM) 10K type strain sequencing project: providing services to taxonomists for standard genome sequencing and annotation.</title>
        <authorList>
            <consortium name="The Broad Institute Genomics Platform"/>
            <consortium name="The Broad Institute Genome Sequencing Center for Infectious Disease"/>
            <person name="Wu L."/>
            <person name="Ma J."/>
        </authorList>
    </citation>
    <scope>NUCLEOTIDE SEQUENCE [LARGE SCALE GENOMIC DNA]</scope>
    <source>
        <strain evidence="8">CECT 8482</strain>
    </source>
</reference>
<comment type="caution">
    <text evidence="7">The sequence shown here is derived from an EMBL/GenBank/DDBJ whole genome shotgun (WGS) entry which is preliminary data.</text>
</comment>
<proteinExistence type="inferred from homology"/>
<dbReference type="EMBL" id="JAUFRC010000001">
    <property type="protein sequence ID" value="MDN3711175.1"/>
    <property type="molecule type" value="Genomic_DNA"/>
</dbReference>
<dbReference type="InterPro" id="IPR052904">
    <property type="entry name" value="Acyl-CoA_dehydrogenase-like"/>
</dbReference>
<evidence type="ECO:0000256" key="2">
    <source>
        <dbReference type="ARBA" id="ARBA00022630"/>
    </source>
</evidence>
<evidence type="ECO:0000256" key="1">
    <source>
        <dbReference type="ARBA" id="ARBA00009347"/>
    </source>
</evidence>
<organism evidence="7 8">
    <name type="scientific">Paracoccus cavernae</name>
    <dbReference type="NCBI Taxonomy" id="1571207"/>
    <lineage>
        <taxon>Bacteria</taxon>
        <taxon>Pseudomonadati</taxon>
        <taxon>Pseudomonadota</taxon>
        <taxon>Alphaproteobacteria</taxon>
        <taxon>Rhodobacterales</taxon>
        <taxon>Paracoccaceae</taxon>
        <taxon>Paracoccus</taxon>
    </lineage>
</organism>
<evidence type="ECO:0000259" key="5">
    <source>
        <dbReference type="Pfam" id="PF00441"/>
    </source>
</evidence>
<evidence type="ECO:0000256" key="3">
    <source>
        <dbReference type="ARBA" id="ARBA00022827"/>
    </source>
</evidence>
<feature type="domain" description="Acyl-CoA dehydrogenase/oxidase C-terminal" evidence="5">
    <location>
        <begin position="103"/>
        <end position="255"/>
    </location>
</feature>
<dbReference type="Gene3D" id="2.40.110.20">
    <property type="match status" value="1"/>
</dbReference>
<accession>A0ABT8D6Y6</accession>
<evidence type="ECO:0000313" key="8">
    <source>
        <dbReference type="Proteomes" id="UP001243846"/>
    </source>
</evidence>
<keyword evidence="4" id="KW-0560">Oxidoreductase</keyword>
<name>A0ABT8D6Y6_9RHOB</name>
<feature type="domain" description="Acyl-CoA oxidase/dehydrogenase middle" evidence="6">
    <location>
        <begin position="1"/>
        <end position="92"/>
    </location>
</feature>
<keyword evidence="8" id="KW-1185">Reference proteome</keyword>
<dbReference type="PANTHER" id="PTHR42707">
    <property type="entry name" value="ACYL-COA DEHYDROGENASE"/>
    <property type="match status" value="1"/>
</dbReference>
<dbReference type="InterPro" id="IPR006091">
    <property type="entry name" value="Acyl-CoA_Oxase/DH_mid-dom"/>
</dbReference>
<sequence length="365" mass="39959">MAMTEKQGGSDLRQTRTTARQAGDLWLLDGHKWFFSVPQSDLFLTLARSGRGISCFLAQGWRDDGSRNGLFIQRLKDKCGNRSNASAEVEFRGLEARLVGEEGRGIATILEMAHLTRLDCAISAGAIMRQALTQAIHHTSHRSAFGRRLIEQPLMQAVLADLALDSEAFLWSGLRLAATQGGDDEAEHLLGRLVIPMGKYLACKRTPAFVAEAMECHGGNGFVEPHPLARLYREAPLNGIWEGSGNVVCLDVLRAARNAPESLGLWLDETRKARGASREFDRALADFEPLLRDLDTAEPRARLIVERMARLFQAGLLLRHAPDTVAHAFCRARLGPHHGQDYGATSGIGPAARILERAAVGPMQG</sequence>
<comment type="cofactor">
    <cofactor evidence="4">
        <name>FAD</name>
        <dbReference type="ChEBI" id="CHEBI:57692"/>
    </cofactor>
</comment>
<evidence type="ECO:0000259" key="6">
    <source>
        <dbReference type="Pfam" id="PF02770"/>
    </source>
</evidence>
<dbReference type="SUPFAM" id="SSF56645">
    <property type="entry name" value="Acyl-CoA dehydrogenase NM domain-like"/>
    <property type="match status" value="1"/>
</dbReference>